<dbReference type="RefSeq" id="WP_078074112.1">
    <property type="nucleotide sequence ID" value="NZ_CP018047.1"/>
</dbReference>
<gene>
    <name evidence="1" type="ORF">BBN63_04365</name>
</gene>
<accession>A0A1U9QMT1</accession>
<protein>
    <submittedName>
        <fullName evidence="1">Cytoplasmic protein</fullName>
    </submittedName>
</protein>
<dbReference type="EMBL" id="CP018047">
    <property type="protein sequence ID" value="AQU65586.1"/>
    <property type="molecule type" value="Genomic_DNA"/>
</dbReference>
<dbReference type="InterPro" id="IPR032675">
    <property type="entry name" value="LRR_dom_sf"/>
</dbReference>
<dbReference type="Proteomes" id="UP000189677">
    <property type="component" value="Chromosome"/>
</dbReference>
<sequence>MTGPDGIDHIEEFHGLPVLTLPRDETPAPETLPEPDAVAWRLDCGWDQEWPFARLWRRFTDVVDTERVRALVIGPWWCGEYSELRPVLELIVADAARFPALRALFLADVVGEECEVSWLRINDITPAIEAFPLLEEFGVRGCGDTYRDGDLRLRPVKHDRLRVLRFESGGLPGAVVRAVGASELPALEHLELWLGVDEYGGNATVADLAPLLDGGRLPRLRHLGLQNSEIQDEIAGAVASAPVVAGLRSLDLSMGVLSDAGAEALLAGQPLTHLKELDLNHHFVSKPWIERIEHALGPHGVRLGLGSAMDYSGGTDEDEWRYVAVSE</sequence>
<dbReference type="OrthoDB" id="9781345at2"/>
<dbReference type="InterPro" id="IPR047722">
    <property type="entry name" value="STM4015-like"/>
</dbReference>
<proteinExistence type="predicted"/>
<name>A0A1U9QMT1_STRNV</name>
<dbReference type="Gene3D" id="3.80.10.10">
    <property type="entry name" value="Ribonuclease Inhibitor"/>
    <property type="match status" value="1"/>
</dbReference>
<dbReference type="KEGG" id="snw:BBN63_04365"/>
<organism evidence="1 2">
    <name type="scientific">Streptomyces niveus</name>
    <name type="common">Streptomyces spheroides</name>
    <dbReference type="NCBI Taxonomy" id="193462"/>
    <lineage>
        <taxon>Bacteria</taxon>
        <taxon>Bacillati</taxon>
        <taxon>Actinomycetota</taxon>
        <taxon>Actinomycetes</taxon>
        <taxon>Kitasatosporales</taxon>
        <taxon>Streptomycetaceae</taxon>
        <taxon>Streptomyces</taxon>
    </lineage>
</organism>
<dbReference type="NCBIfam" id="NF038076">
    <property type="entry name" value="fam_STM4015"/>
    <property type="match status" value="1"/>
</dbReference>
<evidence type="ECO:0000313" key="1">
    <source>
        <dbReference type="EMBL" id="AQU65586.1"/>
    </source>
</evidence>
<dbReference type="SUPFAM" id="SSF52047">
    <property type="entry name" value="RNI-like"/>
    <property type="match status" value="1"/>
</dbReference>
<evidence type="ECO:0000313" key="2">
    <source>
        <dbReference type="Proteomes" id="UP000189677"/>
    </source>
</evidence>
<reference evidence="1 2" key="1">
    <citation type="submission" date="2016-11" db="EMBL/GenBank/DDBJ databases">
        <title>Complete genome sequence of Streptomyces niveus SCSIO 3406.</title>
        <authorList>
            <person name="Zhu Q."/>
            <person name="Cheng W."/>
            <person name="Song Y."/>
            <person name="Li Q."/>
            <person name="Ju J."/>
        </authorList>
    </citation>
    <scope>NUCLEOTIDE SEQUENCE [LARGE SCALE GENOMIC DNA]</scope>
    <source>
        <strain evidence="1 2">SCSIO 3406</strain>
    </source>
</reference>
<keyword evidence="2" id="KW-1185">Reference proteome</keyword>
<dbReference type="AlphaFoldDB" id="A0A1U9QMT1"/>